<comment type="caution">
    <text evidence="1">The sequence shown here is derived from an EMBL/GenBank/DDBJ whole genome shotgun (WGS) entry which is preliminary data.</text>
</comment>
<gene>
    <name evidence="1" type="ORF">HPB52_000020</name>
</gene>
<evidence type="ECO:0000313" key="2">
    <source>
        <dbReference type="Proteomes" id="UP000821837"/>
    </source>
</evidence>
<name>A0A9D4T685_RHISA</name>
<reference evidence="1" key="1">
    <citation type="journal article" date="2020" name="Cell">
        <title>Large-Scale Comparative Analyses of Tick Genomes Elucidate Their Genetic Diversity and Vector Capacities.</title>
        <authorList>
            <consortium name="Tick Genome and Microbiome Consortium (TIGMIC)"/>
            <person name="Jia N."/>
            <person name="Wang J."/>
            <person name="Shi W."/>
            <person name="Du L."/>
            <person name="Sun Y."/>
            <person name="Zhan W."/>
            <person name="Jiang J.F."/>
            <person name="Wang Q."/>
            <person name="Zhang B."/>
            <person name="Ji P."/>
            <person name="Bell-Sakyi L."/>
            <person name="Cui X.M."/>
            <person name="Yuan T.T."/>
            <person name="Jiang B.G."/>
            <person name="Yang W.F."/>
            <person name="Lam T.T."/>
            <person name="Chang Q.C."/>
            <person name="Ding S.J."/>
            <person name="Wang X.J."/>
            <person name="Zhu J.G."/>
            <person name="Ruan X.D."/>
            <person name="Zhao L."/>
            <person name="Wei J.T."/>
            <person name="Ye R.Z."/>
            <person name="Que T.C."/>
            <person name="Du C.H."/>
            <person name="Zhou Y.H."/>
            <person name="Cheng J.X."/>
            <person name="Dai P.F."/>
            <person name="Guo W.B."/>
            <person name="Han X.H."/>
            <person name="Huang E.J."/>
            <person name="Li L.F."/>
            <person name="Wei W."/>
            <person name="Gao Y.C."/>
            <person name="Liu J.Z."/>
            <person name="Shao H.Z."/>
            <person name="Wang X."/>
            <person name="Wang C.C."/>
            <person name="Yang T.C."/>
            <person name="Huo Q.B."/>
            <person name="Li W."/>
            <person name="Chen H.Y."/>
            <person name="Chen S.E."/>
            <person name="Zhou L.G."/>
            <person name="Ni X.B."/>
            <person name="Tian J.H."/>
            <person name="Sheng Y."/>
            <person name="Liu T."/>
            <person name="Pan Y.S."/>
            <person name="Xia L.Y."/>
            <person name="Li J."/>
            <person name="Zhao F."/>
            <person name="Cao W.C."/>
        </authorList>
    </citation>
    <scope>NUCLEOTIDE SEQUENCE</scope>
    <source>
        <strain evidence="1">Rsan-2018</strain>
    </source>
</reference>
<keyword evidence="2" id="KW-1185">Reference proteome</keyword>
<accession>A0A9D4T685</accession>
<dbReference type="AlphaFoldDB" id="A0A9D4T685"/>
<dbReference type="EMBL" id="JABSTV010001245">
    <property type="protein sequence ID" value="KAH7981589.1"/>
    <property type="molecule type" value="Genomic_DNA"/>
</dbReference>
<sequence>MLTWCPVCKPVALSNPASVLAKDVCQERFDTVDVERVLNFLNSISEEVVSWPDNREKEQIKTGFLPRSEGKGPRNTIGCVDGCNIEIKKPEESSHSYFNRKKFPSVVHQGICNDRNKLNRLLQPSASEALNHAGTVWHHHQQR</sequence>
<reference evidence="1" key="2">
    <citation type="submission" date="2021-09" db="EMBL/GenBank/DDBJ databases">
        <authorList>
            <person name="Jia N."/>
            <person name="Wang J."/>
            <person name="Shi W."/>
            <person name="Du L."/>
            <person name="Sun Y."/>
            <person name="Zhan W."/>
            <person name="Jiang J."/>
            <person name="Wang Q."/>
            <person name="Zhang B."/>
            <person name="Ji P."/>
            <person name="Sakyi L.B."/>
            <person name="Cui X."/>
            <person name="Yuan T."/>
            <person name="Jiang B."/>
            <person name="Yang W."/>
            <person name="Lam T.T.-Y."/>
            <person name="Chang Q."/>
            <person name="Ding S."/>
            <person name="Wang X."/>
            <person name="Zhu J."/>
            <person name="Ruan X."/>
            <person name="Zhao L."/>
            <person name="Wei J."/>
            <person name="Que T."/>
            <person name="Du C."/>
            <person name="Cheng J."/>
            <person name="Dai P."/>
            <person name="Han X."/>
            <person name="Huang E."/>
            <person name="Gao Y."/>
            <person name="Liu J."/>
            <person name="Shao H."/>
            <person name="Ye R."/>
            <person name="Li L."/>
            <person name="Wei W."/>
            <person name="Wang X."/>
            <person name="Wang C."/>
            <person name="Huo Q."/>
            <person name="Li W."/>
            <person name="Guo W."/>
            <person name="Chen H."/>
            <person name="Chen S."/>
            <person name="Zhou L."/>
            <person name="Zhou L."/>
            <person name="Ni X."/>
            <person name="Tian J."/>
            <person name="Zhou Y."/>
            <person name="Sheng Y."/>
            <person name="Liu T."/>
            <person name="Pan Y."/>
            <person name="Xia L."/>
            <person name="Li J."/>
            <person name="Zhao F."/>
            <person name="Cao W."/>
        </authorList>
    </citation>
    <scope>NUCLEOTIDE SEQUENCE</scope>
    <source>
        <strain evidence="1">Rsan-2018</strain>
        <tissue evidence="1">Larvae</tissue>
    </source>
</reference>
<evidence type="ECO:0000313" key="1">
    <source>
        <dbReference type="EMBL" id="KAH7981589.1"/>
    </source>
</evidence>
<organism evidence="1 2">
    <name type="scientific">Rhipicephalus sanguineus</name>
    <name type="common">Brown dog tick</name>
    <name type="synonym">Ixodes sanguineus</name>
    <dbReference type="NCBI Taxonomy" id="34632"/>
    <lineage>
        <taxon>Eukaryota</taxon>
        <taxon>Metazoa</taxon>
        <taxon>Ecdysozoa</taxon>
        <taxon>Arthropoda</taxon>
        <taxon>Chelicerata</taxon>
        <taxon>Arachnida</taxon>
        <taxon>Acari</taxon>
        <taxon>Parasitiformes</taxon>
        <taxon>Ixodida</taxon>
        <taxon>Ixodoidea</taxon>
        <taxon>Ixodidae</taxon>
        <taxon>Rhipicephalinae</taxon>
        <taxon>Rhipicephalus</taxon>
        <taxon>Rhipicephalus</taxon>
    </lineage>
</organism>
<protein>
    <submittedName>
        <fullName evidence="1">Uncharacterized protein</fullName>
    </submittedName>
</protein>
<dbReference type="VEuPathDB" id="VectorBase:RSAN_048376"/>
<proteinExistence type="predicted"/>
<dbReference type="Proteomes" id="UP000821837">
    <property type="component" value="Chromosome 1"/>
</dbReference>